<reference evidence="1 2" key="1">
    <citation type="journal article" date="2013" name="Nat. Commun.">
        <title>The evolution and pathogenic mechanisms of the rice sheath blight pathogen.</title>
        <authorList>
            <person name="Zheng A."/>
            <person name="Lin R."/>
            <person name="Xu L."/>
            <person name="Qin P."/>
            <person name="Tang C."/>
            <person name="Ai P."/>
            <person name="Zhang D."/>
            <person name="Liu Y."/>
            <person name="Sun Z."/>
            <person name="Feng H."/>
            <person name="Wang Y."/>
            <person name="Chen Y."/>
            <person name="Liang X."/>
            <person name="Fu R."/>
            <person name="Li Q."/>
            <person name="Zhang J."/>
            <person name="Yu X."/>
            <person name="Xie Z."/>
            <person name="Ding L."/>
            <person name="Guan P."/>
            <person name="Tang J."/>
            <person name="Liang Y."/>
            <person name="Wang S."/>
            <person name="Deng Q."/>
            <person name="Li S."/>
            <person name="Zhu J."/>
            <person name="Wang L."/>
            <person name="Liu H."/>
            <person name="Li P."/>
        </authorList>
    </citation>
    <scope>NUCLEOTIDE SEQUENCE [LARGE SCALE GENOMIC DNA]</scope>
    <source>
        <strain evidence="2">AG-1 IA</strain>
    </source>
</reference>
<proteinExistence type="predicted"/>
<keyword evidence="2" id="KW-1185">Reference proteome</keyword>
<sequence length="180" mass="20399">MRERCNLLTILSLSDADSSSRSNWSLSELRKLLFQNTTFGSWSLIILTMEEHYQASGHLIGLVLHTIVTERRCEDHQTNQLHGTLGHQNVCVFFRFPWLEHDVRYFRHPAPRSVINGPILSLEMRNDIPSVVKCRVALAIRVYAVNDNKRAGMCNDPAPSACGRWNSVQTQLVIVSASPT</sequence>
<gene>
    <name evidence="1" type="ORF">AG1IA_00466</name>
</gene>
<protein>
    <submittedName>
        <fullName evidence="1">Uncharacterized protein</fullName>
    </submittedName>
</protein>
<dbReference type="AlphaFoldDB" id="L8X5K4"/>
<dbReference type="Proteomes" id="UP000011668">
    <property type="component" value="Unassembled WGS sequence"/>
</dbReference>
<evidence type="ECO:0000313" key="2">
    <source>
        <dbReference type="Proteomes" id="UP000011668"/>
    </source>
</evidence>
<dbReference type="HOGENOM" id="CLU_1497215_0_0_1"/>
<evidence type="ECO:0000313" key="1">
    <source>
        <dbReference type="EMBL" id="ELU45495.1"/>
    </source>
</evidence>
<accession>L8X5K4</accession>
<name>L8X5K4_THACA</name>
<dbReference type="EMBL" id="AFRT01000068">
    <property type="protein sequence ID" value="ELU45495.1"/>
    <property type="molecule type" value="Genomic_DNA"/>
</dbReference>
<organism evidence="1 2">
    <name type="scientific">Thanatephorus cucumeris (strain AG1-IA)</name>
    <name type="common">Rice sheath blight fungus</name>
    <name type="synonym">Rhizoctonia solani</name>
    <dbReference type="NCBI Taxonomy" id="983506"/>
    <lineage>
        <taxon>Eukaryota</taxon>
        <taxon>Fungi</taxon>
        <taxon>Dikarya</taxon>
        <taxon>Basidiomycota</taxon>
        <taxon>Agaricomycotina</taxon>
        <taxon>Agaricomycetes</taxon>
        <taxon>Cantharellales</taxon>
        <taxon>Ceratobasidiaceae</taxon>
        <taxon>Rhizoctonia</taxon>
        <taxon>Rhizoctonia solani AG-1</taxon>
    </lineage>
</organism>
<comment type="caution">
    <text evidence="1">The sequence shown here is derived from an EMBL/GenBank/DDBJ whole genome shotgun (WGS) entry which is preliminary data.</text>
</comment>